<dbReference type="CDD" id="cd21109">
    <property type="entry name" value="SPASM"/>
    <property type="match status" value="1"/>
</dbReference>
<keyword evidence="4" id="KW-0411">Iron-sulfur</keyword>
<dbReference type="GO" id="GO:0051536">
    <property type="term" value="F:iron-sulfur cluster binding"/>
    <property type="evidence" value="ECO:0007669"/>
    <property type="project" value="UniProtKB-KW"/>
</dbReference>
<dbReference type="InterPro" id="IPR007197">
    <property type="entry name" value="rSAM"/>
</dbReference>
<keyword evidence="2" id="KW-0479">Metal-binding</keyword>
<comment type="caution">
    <text evidence="6">The sequence shown here is derived from an EMBL/GenBank/DDBJ whole genome shotgun (WGS) entry which is preliminary data.</text>
</comment>
<evidence type="ECO:0000256" key="1">
    <source>
        <dbReference type="ARBA" id="ARBA00022691"/>
    </source>
</evidence>
<dbReference type="GO" id="GO:0046872">
    <property type="term" value="F:metal ion binding"/>
    <property type="evidence" value="ECO:0007669"/>
    <property type="project" value="UniProtKB-KW"/>
</dbReference>
<dbReference type="Proteomes" id="UP000284763">
    <property type="component" value="Unassembled WGS sequence"/>
</dbReference>
<dbReference type="Pfam" id="PF04055">
    <property type="entry name" value="Radical_SAM"/>
    <property type="match status" value="1"/>
</dbReference>
<dbReference type="PANTHER" id="PTHR43524">
    <property type="entry name" value="RADICAL SAM SUPERFAMILY PROTEIN"/>
    <property type="match status" value="1"/>
</dbReference>
<dbReference type="InterPro" id="IPR058240">
    <property type="entry name" value="rSAM_sf"/>
</dbReference>
<dbReference type="SUPFAM" id="SSF102114">
    <property type="entry name" value="Radical SAM enzymes"/>
    <property type="match status" value="1"/>
</dbReference>
<evidence type="ECO:0000313" key="6">
    <source>
        <dbReference type="EMBL" id="RQD90811.1"/>
    </source>
</evidence>
<dbReference type="EMBL" id="QZAB01000106">
    <property type="protein sequence ID" value="RQD90811.1"/>
    <property type="molecule type" value="Genomic_DNA"/>
</dbReference>
<name>A0A3R7YJJ1_9EURY</name>
<proteinExistence type="predicted"/>
<dbReference type="Gene3D" id="3.20.20.70">
    <property type="entry name" value="Aldolase class I"/>
    <property type="match status" value="1"/>
</dbReference>
<dbReference type="InterPro" id="IPR023885">
    <property type="entry name" value="4Fe4S-binding_SPASM_dom"/>
</dbReference>
<dbReference type="PANTHER" id="PTHR43524:SF1">
    <property type="entry name" value="RADICAL SAM SUPERFAMILY PROTEIN"/>
    <property type="match status" value="1"/>
</dbReference>
<gene>
    <name evidence="6" type="ORF">D5R95_01525</name>
</gene>
<evidence type="ECO:0000259" key="5">
    <source>
        <dbReference type="PROSITE" id="PS51918"/>
    </source>
</evidence>
<dbReference type="InterPro" id="IPR017200">
    <property type="entry name" value="PqqE-like"/>
</dbReference>
<dbReference type="RefSeq" id="WP_259133611.1">
    <property type="nucleotide sequence ID" value="NZ_JANUCS010000003.1"/>
</dbReference>
<organism evidence="6 7">
    <name type="scientific">Methanosalsum natronophilum</name>
    <dbReference type="NCBI Taxonomy" id="768733"/>
    <lineage>
        <taxon>Archaea</taxon>
        <taxon>Methanobacteriati</taxon>
        <taxon>Methanobacteriota</taxon>
        <taxon>Stenosarchaea group</taxon>
        <taxon>Methanomicrobia</taxon>
        <taxon>Methanosarcinales</taxon>
        <taxon>Methanosarcinaceae</taxon>
        <taxon>Methanosalsum</taxon>
    </lineage>
</organism>
<evidence type="ECO:0000256" key="4">
    <source>
        <dbReference type="ARBA" id="ARBA00023014"/>
    </source>
</evidence>
<reference evidence="6 7" key="1">
    <citation type="submission" date="2018-08" db="EMBL/GenBank/DDBJ databases">
        <title>The metabolism and importance of syntrophic acetate oxidation coupled to methane or sulfide production in haloalkaline environments.</title>
        <authorList>
            <person name="Timmers P.H.A."/>
            <person name="Vavourakis C.D."/>
            <person name="Sorokin D.Y."/>
            <person name="Sinninghe Damste J.S."/>
            <person name="Muyzer G."/>
            <person name="Stams A.J.M."/>
            <person name="Plugge C.M."/>
        </authorList>
    </citation>
    <scope>NUCLEOTIDE SEQUENCE [LARGE SCALE GENOMIC DNA]</scope>
    <source>
        <strain evidence="6">MSAO_Arc3</strain>
    </source>
</reference>
<sequence length="322" mass="37437">MSSYLTELRALYQLHLKKRPVVLSHEINSRCNLKCSFCDYWRYERDELDTDEIFYLLEQAKSFGILFYNVWATEPLLRKDLPDILEHAHKLGMTTSLITNGLLLENRIDELDHLDYLSISLDSIKSLEEIRGIRFNTLLPGIIKARDKLNKEILINCVLSKKNLEDVEDLVKLAKDLGMKISFEPIHKIESIDSTDWSTLDIKKNNKYQRVIDKLILMKKKGYPIINSITYLELVKNMSTDYKCHASDIILNVTSNGTVEHCRLKKTKLGDISSSLEHIWNNSKAIRNDVTSNCSGCLFFGYVENSLLYNFKPEVIKNYEWM</sequence>
<evidence type="ECO:0000256" key="3">
    <source>
        <dbReference type="ARBA" id="ARBA00023004"/>
    </source>
</evidence>
<feature type="domain" description="Radical SAM core" evidence="5">
    <location>
        <begin position="17"/>
        <end position="221"/>
    </location>
</feature>
<dbReference type="InterPro" id="IPR013785">
    <property type="entry name" value="Aldolase_TIM"/>
</dbReference>
<keyword evidence="3" id="KW-0408">Iron</keyword>
<dbReference type="SFLD" id="SFLDS00029">
    <property type="entry name" value="Radical_SAM"/>
    <property type="match status" value="1"/>
</dbReference>
<evidence type="ECO:0000256" key="2">
    <source>
        <dbReference type="ARBA" id="ARBA00022723"/>
    </source>
</evidence>
<accession>A0A3R7YJJ1</accession>
<dbReference type="AlphaFoldDB" id="A0A3R7YJJ1"/>
<keyword evidence="1" id="KW-0949">S-adenosyl-L-methionine</keyword>
<dbReference type="PIRSF" id="PIRSF037420">
    <property type="entry name" value="PQQ_syn_pqqE"/>
    <property type="match status" value="1"/>
</dbReference>
<dbReference type="GO" id="GO:0003824">
    <property type="term" value="F:catalytic activity"/>
    <property type="evidence" value="ECO:0007669"/>
    <property type="project" value="InterPro"/>
</dbReference>
<protein>
    <submittedName>
        <fullName evidence="6">Radical SAM protein</fullName>
    </submittedName>
</protein>
<dbReference type="Pfam" id="PF13186">
    <property type="entry name" value="SPASM"/>
    <property type="match status" value="1"/>
</dbReference>
<dbReference type="PROSITE" id="PS51918">
    <property type="entry name" value="RADICAL_SAM"/>
    <property type="match status" value="1"/>
</dbReference>
<dbReference type="SFLD" id="SFLDG01067">
    <property type="entry name" value="SPASM/twitch_domain_containing"/>
    <property type="match status" value="1"/>
</dbReference>
<dbReference type="CDD" id="cd01335">
    <property type="entry name" value="Radical_SAM"/>
    <property type="match status" value="1"/>
</dbReference>
<evidence type="ECO:0000313" key="7">
    <source>
        <dbReference type="Proteomes" id="UP000284763"/>
    </source>
</evidence>